<evidence type="ECO:0000256" key="2">
    <source>
        <dbReference type="ARBA" id="ARBA00010718"/>
    </source>
</evidence>
<keyword evidence="11" id="KW-1185">Reference proteome</keyword>
<dbReference type="PANTHER" id="PTHR18952">
    <property type="entry name" value="CARBONIC ANHYDRASE"/>
    <property type="match status" value="1"/>
</dbReference>
<evidence type="ECO:0000256" key="5">
    <source>
        <dbReference type="ARBA" id="ARBA00022723"/>
    </source>
</evidence>
<organism evidence="10 11">
    <name type="scientific">Mytilus galloprovincialis</name>
    <name type="common">Mediterranean mussel</name>
    <dbReference type="NCBI Taxonomy" id="29158"/>
    <lineage>
        <taxon>Eukaryota</taxon>
        <taxon>Metazoa</taxon>
        <taxon>Spiralia</taxon>
        <taxon>Lophotrochozoa</taxon>
        <taxon>Mollusca</taxon>
        <taxon>Bivalvia</taxon>
        <taxon>Autobranchia</taxon>
        <taxon>Pteriomorphia</taxon>
        <taxon>Mytilida</taxon>
        <taxon>Mytiloidea</taxon>
        <taxon>Mytilidae</taxon>
        <taxon>Mytilinae</taxon>
        <taxon>Mytilus</taxon>
    </lineage>
</organism>
<evidence type="ECO:0000256" key="7">
    <source>
        <dbReference type="ARBA" id="ARBA00023239"/>
    </source>
</evidence>
<accession>A0A8B6FW46</accession>
<comment type="similarity">
    <text evidence="2">Belongs to the alpha-carbonic anhydrase family.</text>
</comment>
<dbReference type="Proteomes" id="UP000596742">
    <property type="component" value="Unassembled WGS sequence"/>
</dbReference>
<dbReference type="SUPFAM" id="SSF51069">
    <property type="entry name" value="Carbonic anhydrase"/>
    <property type="match status" value="1"/>
</dbReference>
<feature type="domain" description="Alpha-carbonic anhydrase" evidence="9">
    <location>
        <begin position="1"/>
        <end position="87"/>
    </location>
</feature>
<dbReference type="GO" id="GO:0005886">
    <property type="term" value="C:plasma membrane"/>
    <property type="evidence" value="ECO:0007669"/>
    <property type="project" value="TreeGrafter"/>
</dbReference>
<evidence type="ECO:0000313" key="11">
    <source>
        <dbReference type="Proteomes" id="UP000596742"/>
    </source>
</evidence>
<evidence type="ECO:0000256" key="6">
    <source>
        <dbReference type="ARBA" id="ARBA00022833"/>
    </source>
</evidence>
<dbReference type="GO" id="GO:0005576">
    <property type="term" value="C:extracellular region"/>
    <property type="evidence" value="ECO:0007669"/>
    <property type="project" value="UniProtKB-SubCell"/>
</dbReference>
<dbReference type="EMBL" id="UYJE01007482">
    <property type="protein sequence ID" value="VDI55316.1"/>
    <property type="molecule type" value="Genomic_DNA"/>
</dbReference>
<reference evidence="10" key="1">
    <citation type="submission" date="2018-11" db="EMBL/GenBank/DDBJ databases">
        <authorList>
            <person name="Alioto T."/>
            <person name="Alioto T."/>
        </authorList>
    </citation>
    <scope>NUCLEOTIDE SEQUENCE</scope>
</reference>
<comment type="caution">
    <text evidence="10">The sequence shown here is derived from an EMBL/GenBank/DDBJ whole genome shotgun (WGS) entry which is preliminary data.</text>
</comment>
<gene>
    <name evidence="10" type="ORF">MGAL_10B090514</name>
</gene>
<comment type="catalytic activity">
    <reaction evidence="8">
        <text>hydrogencarbonate + H(+) = CO2 + H2O</text>
        <dbReference type="Rhea" id="RHEA:10748"/>
        <dbReference type="ChEBI" id="CHEBI:15377"/>
        <dbReference type="ChEBI" id="CHEBI:15378"/>
        <dbReference type="ChEBI" id="CHEBI:16526"/>
        <dbReference type="ChEBI" id="CHEBI:17544"/>
        <dbReference type="EC" id="4.2.1.1"/>
    </reaction>
</comment>
<dbReference type="Gene3D" id="3.10.200.10">
    <property type="entry name" value="Alpha carbonic anhydrase"/>
    <property type="match status" value="1"/>
</dbReference>
<dbReference type="InterPro" id="IPR001148">
    <property type="entry name" value="CA_dom"/>
</dbReference>
<dbReference type="GO" id="GO:0008270">
    <property type="term" value="F:zinc ion binding"/>
    <property type="evidence" value="ECO:0007669"/>
    <property type="project" value="InterPro"/>
</dbReference>
<dbReference type="AlphaFoldDB" id="A0A8B6FW46"/>
<feature type="non-terminal residue" evidence="10">
    <location>
        <position position="87"/>
    </location>
</feature>
<comment type="subcellular location">
    <subcellularLocation>
        <location evidence="1">Secreted</location>
    </subcellularLocation>
</comment>
<keyword evidence="7" id="KW-0456">Lyase</keyword>
<dbReference type="Pfam" id="PF00194">
    <property type="entry name" value="Carb_anhydrase"/>
    <property type="match status" value="1"/>
</dbReference>
<evidence type="ECO:0000256" key="3">
    <source>
        <dbReference type="ARBA" id="ARBA00012925"/>
    </source>
</evidence>
<sequence>MNSTRDLAVLGFLVDVGQHNPYFEKIISHLNEIGHIKDNVTLEKFKLESLFPRTDCYYRYYGSLTTPPALKVLSGQYLKNTSIFLRI</sequence>
<evidence type="ECO:0000313" key="10">
    <source>
        <dbReference type="EMBL" id="VDI55316.1"/>
    </source>
</evidence>
<keyword evidence="5" id="KW-0479">Metal-binding</keyword>
<dbReference type="GO" id="GO:0004089">
    <property type="term" value="F:carbonate dehydratase activity"/>
    <property type="evidence" value="ECO:0007669"/>
    <property type="project" value="UniProtKB-EC"/>
</dbReference>
<dbReference type="InterPro" id="IPR036398">
    <property type="entry name" value="CA_dom_sf"/>
</dbReference>
<dbReference type="PANTHER" id="PTHR18952:SF265">
    <property type="entry name" value="CARBONIC ANHYDRASE"/>
    <property type="match status" value="1"/>
</dbReference>
<evidence type="ECO:0000259" key="9">
    <source>
        <dbReference type="PROSITE" id="PS51144"/>
    </source>
</evidence>
<evidence type="ECO:0000256" key="4">
    <source>
        <dbReference type="ARBA" id="ARBA00022525"/>
    </source>
</evidence>
<dbReference type="EC" id="4.2.1.1" evidence="3"/>
<dbReference type="OrthoDB" id="429145at2759"/>
<name>A0A8B6FW46_MYTGA</name>
<dbReference type="InterPro" id="IPR023561">
    <property type="entry name" value="Carbonic_anhydrase_a-class"/>
</dbReference>
<dbReference type="PROSITE" id="PS51144">
    <property type="entry name" value="ALPHA_CA_2"/>
    <property type="match status" value="1"/>
</dbReference>
<keyword evidence="4" id="KW-0964">Secreted</keyword>
<evidence type="ECO:0000256" key="1">
    <source>
        <dbReference type="ARBA" id="ARBA00004613"/>
    </source>
</evidence>
<evidence type="ECO:0000256" key="8">
    <source>
        <dbReference type="ARBA" id="ARBA00048348"/>
    </source>
</evidence>
<protein>
    <recommendedName>
        <fullName evidence="3">carbonic anhydrase</fullName>
        <ecNumber evidence="3">4.2.1.1</ecNumber>
    </recommendedName>
</protein>
<proteinExistence type="inferred from homology"/>
<keyword evidence="6" id="KW-0862">Zinc</keyword>